<dbReference type="Pfam" id="PF01193">
    <property type="entry name" value="RNA_pol_L"/>
    <property type="match status" value="1"/>
</dbReference>
<dbReference type="InterPro" id="IPR036643">
    <property type="entry name" value="RNApol_insert_sf"/>
</dbReference>
<name>A0ABR2ZRX7_9AGAR</name>
<evidence type="ECO:0000256" key="4">
    <source>
        <dbReference type="ARBA" id="ARBA00023163"/>
    </source>
</evidence>
<evidence type="ECO:0000259" key="7">
    <source>
        <dbReference type="SMART" id="SM00662"/>
    </source>
</evidence>
<dbReference type="Proteomes" id="UP001437256">
    <property type="component" value="Unassembled WGS sequence"/>
</dbReference>
<dbReference type="SMART" id="SM00662">
    <property type="entry name" value="RPOLD"/>
    <property type="match status" value="1"/>
</dbReference>
<dbReference type="InterPro" id="IPR022842">
    <property type="entry name" value="RNAP_Rpo3/Rpb3/RPAC1"/>
</dbReference>
<accession>A0ABR2ZRX7</accession>
<evidence type="ECO:0000256" key="3">
    <source>
        <dbReference type="ARBA" id="ARBA00022478"/>
    </source>
</evidence>
<dbReference type="PROSITE" id="PS00446">
    <property type="entry name" value="RNA_POL_D_30KD"/>
    <property type="match status" value="1"/>
</dbReference>
<dbReference type="InterPro" id="IPR036603">
    <property type="entry name" value="RBP11-like"/>
</dbReference>
<evidence type="ECO:0000313" key="9">
    <source>
        <dbReference type="Proteomes" id="UP001437256"/>
    </source>
</evidence>
<dbReference type="HAMAP" id="MF_00320">
    <property type="entry name" value="RNApol_arch_Rpo3"/>
    <property type="match status" value="1"/>
</dbReference>
<comment type="similarity">
    <text evidence="6">Belongs to the archaeal Rpo3/eukaryotic RPB3 RNA polymerase subunit family.</text>
</comment>
<gene>
    <name evidence="8" type="primary">RPC40</name>
    <name evidence="8" type="ORF">AAF712_008777</name>
</gene>
<evidence type="ECO:0000256" key="2">
    <source>
        <dbReference type="ARBA" id="ARBA00022083"/>
    </source>
</evidence>
<dbReference type="GO" id="GO:0000428">
    <property type="term" value="C:DNA-directed RNA polymerase complex"/>
    <property type="evidence" value="ECO:0007669"/>
    <property type="project" value="UniProtKB-KW"/>
</dbReference>
<comment type="caution">
    <text evidence="8">The sequence shown here is derived from an EMBL/GenBank/DDBJ whole genome shotgun (WGS) entry which is preliminary data.</text>
</comment>
<keyword evidence="3 8" id="KW-0240">DNA-directed RNA polymerase</keyword>
<dbReference type="SUPFAM" id="SSF56553">
    <property type="entry name" value="Insert subdomain of RNA polymerase alpha subunit"/>
    <property type="match status" value="1"/>
</dbReference>
<dbReference type="EMBL" id="JBBXMP010000064">
    <property type="protein sequence ID" value="KAL0064331.1"/>
    <property type="molecule type" value="Genomic_DNA"/>
</dbReference>
<keyword evidence="5" id="KW-0539">Nucleus</keyword>
<dbReference type="CDD" id="cd07032">
    <property type="entry name" value="RNAP_I_II_AC40"/>
    <property type="match status" value="1"/>
</dbReference>
<keyword evidence="4" id="KW-0804">Transcription</keyword>
<dbReference type="InterPro" id="IPR001514">
    <property type="entry name" value="DNA-dir_RNA_pol_30-40kDasu_CS"/>
</dbReference>
<evidence type="ECO:0000313" key="8">
    <source>
        <dbReference type="EMBL" id="KAL0064331.1"/>
    </source>
</evidence>
<dbReference type="NCBIfam" id="NF001988">
    <property type="entry name" value="PRK00783.1"/>
    <property type="match status" value="1"/>
</dbReference>
<feature type="domain" description="DNA-directed RNA polymerase RpoA/D/Rpb3-type" evidence="7">
    <location>
        <begin position="59"/>
        <end position="338"/>
    </location>
</feature>
<protein>
    <recommendedName>
        <fullName evidence="2">DNA-directed RNA polymerases I and III subunit RPAC1</fullName>
    </recommendedName>
</protein>
<dbReference type="InterPro" id="IPR011263">
    <property type="entry name" value="DNA-dir_RNA_pol_RpoA/D/Rpb3"/>
</dbReference>
<sequence>MASSSQISPRRLVGITAERATNVSNTEFPGHYPGEDLSWDLQKFNQNTTVKVTRLSNRQIEFDIVGVDASIANAFRRIMMAEIPSVAIERVYIFDNTTVIQDEVLAHRIGLVPLNVDPTIMDFRDPNDENLATDRNTIVFKVELTCTRNPNAPKGSEDPAQLYVNHEFLSSHLAWSPAGEQETVFAHSKPGPTNPNIVLAKLRPGQSVNMELHAVKGVGKDHAKFSPVATASYRLHPNIVLKGEIPPDRIEDFKKCFAAGVVAVDSKGKVYIDREAMRRDYVTREVLRHPDFADKVELSRIRDHFIFGAESEGPYRPESLLPEAIKVMRSKISTLQKSAQALLEVQRQEDVTMAEP</sequence>
<dbReference type="PANTHER" id="PTHR11800:SF13">
    <property type="entry name" value="DNA-DIRECTED RNA POLYMERASES I AND III SUBUNIT RPAC1"/>
    <property type="match status" value="1"/>
</dbReference>
<keyword evidence="9" id="KW-1185">Reference proteome</keyword>
<proteinExistence type="inferred from homology"/>
<evidence type="ECO:0000256" key="5">
    <source>
        <dbReference type="ARBA" id="ARBA00023242"/>
    </source>
</evidence>
<dbReference type="SUPFAM" id="SSF55257">
    <property type="entry name" value="RBP11-like subunits of RNA polymerase"/>
    <property type="match status" value="1"/>
</dbReference>
<dbReference type="PANTHER" id="PTHR11800">
    <property type="entry name" value="DNA-DIRECTED RNA POLYMERASE"/>
    <property type="match status" value="1"/>
</dbReference>
<organism evidence="8 9">
    <name type="scientific">Marasmius tenuissimus</name>
    <dbReference type="NCBI Taxonomy" id="585030"/>
    <lineage>
        <taxon>Eukaryota</taxon>
        <taxon>Fungi</taxon>
        <taxon>Dikarya</taxon>
        <taxon>Basidiomycota</taxon>
        <taxon>Agaricomycotina</taxon>
        <taxon>Agaricomycetes</taxon>
        <taxon>Agaricomycetidae</taxon>
        <taxon>Agaricales</taxon>
        <taxon>Marasmiineae</taxon>
        <taxon>Marasmiaceae</taxon>
        <taxon>Marasmius</taxon>
    </lineage>
</organism>
<evidence type="ECO:0000256" key="6">
    <source>
        <dbReference type="ARBA" id="ARBA00025804"/>
    </source>
</evidence>
<reference evidence="8 9" key="1">
    <citation type="submission" date="2024-05" db="EMBL/GenBank/DDBJ databases">
        <title>A draft genome resource for the thread blight pathogen Marasmius tenuissimus strain MS-2.</title>
        <authorList>
            <person name="Yulfo-Soto G.E."/>
            <person name="Baruah I.K."/>
            <person name="Amoako-Attah I."/>
            <person name="Bukari Y."/>
            <person name="Meinhardt L.W."/>
            <person name="Bailey B.A."/>
            <person name="Cohen S.P."/>
        </authorList>
    </citation>
    <scope>NUCLEOTIDE SEQUENCE [LARGE SCALE GENOMIC DNA]</scope>
    <source>
        <strain evidence="8 9">MS-2</strain>
    </source>
</reference>
<comment type="subcellular location">
    <subcellularLocation>
        <location evidence="1">Nucleus</location>
    </subcellularLocation>
</comment>
<dbReference type="Pfam" id="PF01000">
    <property type="entry name" value="RNA_pol_A_bac"/>
    <property type="match status" value="1"/>
</dbReference>
<evidence type="ECO:0000256" key="1">
    <source>
        <dbReference type="ARBA" id="ARBA00004123"/>
    </source>
</evidence>
<dbReference type="Gene3D" id="2.170.120.12">
    <property type="entry name" value="DNA-directed RNA polymerase, insert domain"/>
    <property type="match status" value="1"/>
</dbReference>
<dbReference type="InterPro" id="IPR050518">
    <property type="entry name" value="Rpo3/RPB3_RNA_Pol_subunit"/>
</dbReference>
<dbReference type="Gene3D" id="3.30.1360.10">
    <property type="entry name" value="RNA polymerase, RBP11-like subunit"/>
    <property type="match status" value="1"/>
</dbReference>
<dbReference type="InterPro" id="IPR033901">
    <property type="entry name" value="RNAPI/III_AC40"/>
</dbReference>
<dbReference type="InterPro" id="IPR011262">
    <property type="entry name" value="DNA-dir_RNA_pol_insert"/>
</dbReference>